<keyword evidence="3" id="KW-1185">Reference proteome</keyword>
<keyword evidence="1" id="KW-0812">Transmembrane</keyword>
<feature type="transmembrane region" description="Helical" evidence="1">
    <location>
        <begin position="35"/>
        <end position="56"/>
    </location>
</feature>
<reference evidence="2 3" key="1">
    <citation type="submission" date="2024-08" db="EMBL/GenBank/DDBJ databases">
        <title>Two novel Cytobacillus novel species.</title>
        <authorList>
            <person name="Liu G."/>
        </authorList>
    </citation>
    <scope>NUCLEOTIDE SEQUENCE [LARGE SCALE GENOMIC DNA]</scope>
    <source>
        <strain evidence="2 3">FJAT-54145</strain>
    </source>
</reference>
<dbReference type="Proteomes" id="UP001601059">
    <property type="component" value="Unassembled WGS sequence"/>
</dbReference>
<evidence type="ECO:0000313" key="2">
    <source>
        <dbReference type="EMBL" id="MFE8702456.1"/>
    </source>
</evidence>
<gene>
    <name evidence="2" type="ORF">ACFYKX_17805</name>
</gene>
<comment type="caution">
    <text evidence="2">The sequence shown here is derived from an EMBL/GenBank/DDBJ whole genome shotgun (WGS) entry which is preliminary data.</text>
</comment>
<protein>
    <recommendedName>
        <fullName evidence="4">DUF350 domain-containing protein</fullName>
    </recommendedName>
</protein>
<feature type="transmembrane region" description="Helical" evidence="1">
    <location>
        <begin position="6"/>
        <end position="23"/>
    </location>
</feature>
<accession>A0ABW6KDX5</accession>
<dbReference type="EMBL" id="JBIACK010000009">
    <property type="protein sequence ID" value="MFE8702456.1"/>
    <property type="molecule type" value="Genomic_DNA"/>
</dbReference>
<organism evidence="2 3">
    <name type="scientific">Cytobacillus spartinae</name>
    <dbReference type="NCBI Taxonomy" id="3299023"/>
    <lineage>
        <taxon>Bacteria</taxon>
        <taxon>Bacillati</taxon>
        <taxon>Bacillota</taxon>
        <taxon>Bacilli</taxon>
        <taxon>Bacillales</taxon>
        <taxon>Bacillaceae</taxon>
        <taxon>Cytobacillus</taxon>
    </lineage>
</organism>
<dbReference type="RefSeq" id="WP_389362419.1">
    <property type="nucleotide sequence ID" value="NZ_JBIACK010000009.1"/>
</dbReference>
<evidence type="ECO:0000256" key="1">
    <source>
        <dbReference type="SAM" id="Phobius"/>
    </source>
</evidence>
<name>A0ABW6KDX5_9BACI</name>
<proteinExistence type="predicted"/>
<evidence type="ECO:0008006" key="4">
    <source>
        <dbReference type="Google" id="ProtNLM"/>
    </source>
</evidence>
<keyword evidence="1" id="KW-0472">Membrane</keyword>
<evidence type="ECO:0000313" key="3">
    <source>
        <dbReference type="Proteomes" id="UP001601059"/>
    </source>
</evidence>
<sequence length="57" mass="6395">MLISVALYVSLFMAIFLFAYAFWEGIRIADSEEKVNGGTFILTLTSAFIFSGMTYLL</sequence>
<keyword evidence="1" id="KW-1133">Transmembrane helix</keyword>